<evidence type="ECO:0000313" key="1">
    <source>
        <dbReference type="EMBL" id="CDW32430.1"/>
    </source>
</evidence>
<dbReference type="AlphaFoldDB" id="A0A0K2U305"/>
<dbReference type="EMBL" id="HACA01015069">
    <property type="protein sequence ID" value="CDW32430.1"/>
    <property type="molecule type" value="Transcribed_RNA"/>
</dbReference>
<protein>
    <submittedName>
        <fullName evidence="1">Uncharacterized protein</fullName>
    </submittedName>
</protein>
<sequence length="82" mass="9337">MLPKSTVYNVAMAFKESVGLGTPARKTHDSKGKQTHSKLPEAKWEWKFGFLALRIGTLGPLLVERLGESPINYYLKFKRRCI</sequence>
<name>A0A0K2U305_LEPSM</name>
<reference evidence="1" key="1">
    <citation type="submission" date="2014-05" db="EMBL/GenBank/DDBJ databases">
        <authorList>
            <person name="Chronopoulou M."/>
        </authorList>
    </citation>
    <scope>NUCLEOTIDE SEQUENCE</scope>
    <source>
        <tissue evidence="1">Whole organism</tissue>
    </source>
</reference>
<accession>A0A0K2U305</accession>
<organism evidence="1">
    <name type="scientific">Lepeophtheirus salmonis</name>
    <name type="common">Salmon louse</name>
    <name type="synonym">Caligus salmonis</name>
    <dbReference type="NCBI Taxonomy" id="72036"/>
    <lineage>
        <taxon>Eukaryota</taxon>
        <taxon>Metazoa</taxon>
        <taxon>Ecdysozoa</taxon>
        <taxon>Arthropoda</taxon>
        <taxon>Crustacea</taxon>
        <taxon>Multicrustacea</taxon>
        <taxon>Hexanauplia</taxon>
        <taxon>Copepoda</taxon>
        <taxon>Siphonostomatoida</taxon>
        <taxon>Caligidae</taxon>
        <taxon>Lepeophtheirus</taxon>
    </lineage>
</organism>
<proteinExistence type="predicted"/>